<comment type="caution">
    <text evidence="2">The sequence shown here is derived from an EMBL/GenBank/DDBJ whole genome shotgun (WGS) entry which is preliminary data.</text>
</comment>
<dbReference type="OrthoDB" id="10623169at2759"/>
<feature type="chain" id="PRO_5034965364" evidence="1">
    <location>
        <begin position="16"/>
        <end position="60"/>
    </location>
</feature>
<proteinExistence type="predicted"/>
<reference evidence="2 3" key="1">
    <citation type="submission" date="2020-07" db="EMBL/GenBank/DDBJ databases">
        <title>Comparative genomics of pyrophilous fungi reveals a link between fire events and developmental genes.</title>
        <authorList>
            <consortium name="DOE Joint Genome Institute"/>
            <person name="Steindorff A.S."/>
            <person name="Carver A."/>
            <person name="Calhoun S."/>
            <person name="Stillman K."/>
            <person name="Liu H."/>
            <person name="Lipzen A."/>
            <person name="Pangilinan J."/>
            <person name="Labutti K."/>
            <person name="Bruns T.D."/>
            <person name="Grigoriev I.V."/>
        </authorList>
    </citation>
    <scope>NUCLEOTIDE SEQUENCE [LARGE SCALE GENOMIC DNA]</scope>
    <source>
        <strain evidence="2 3">CBS 144469</strain>
    </source>
</reference>
<keyword evidence="3" id="KW-1185">Reference proteome</keyword>
<dbReference type="Proteomes" id="UP000521943">
    <property type="component" value="Unassembled WGS sequence"/>
</dbReference>
<dbReference type="EMBL" id="JACGCI010000092">
    <property type="protein sequence ID" value="KAF6746497.1"/>
    <property type="molecule type" value="Genomic_DNA"/>
</dbReference>
<protein>
    <submittedName>
        <fullName evidence="2">Uncharacterized protein</fullName>
    </submittedName>
</protein>
<evidence type="ECO:0000313" key="3">
    <source>
        <dbReference type="Proteomes" id="UP000521943"/>
    </source>
</evidence>
<accession>A0A8H6HHN6</accession>
<keyword evidence="1" id="KW-0732">Signal</keyword>
<sequence length="60" mass="6774">MTFGQIFALIVSVDTIITLLDEAKDVMKDMWIAVLKSDVMYYEEVEQPKHYAPQPGPGLS</sequence>
<organism evidence="2 3">
    <name type="scientific">Ephemerocybe angulata</name>
    <dbReference type="NCBI Taxonomy" id="980116"/>
    <lineage>
        <taxon>Eukaryota</taxon>
        <taxon>Fungi</taxon>
        <taxon>Dikarya</taxon>
        <taxon>Basidiomycota</taxon>
        <taxon>Agaricomycotina</taxon>
        <taxon>Agaricomycetes</taxon>
        <taxon>Agaricomycetidae</taxon>
        <taxon>Agaricales</taxon>
        <taxon>Agaricineae</taxon>
        <taxon>Psathyrellaceae</taxon>
        <taxon>Ephemerocybe</taxon>
    </lineage>
</organism>
<feature type="signal peptide" evidence="1">
    <location>
        <begin position="1"/>
        <end position="15"/>
    </location>
</feature>
<evidence type="ECO:0000313" key="2">
    <source>
        <dbReference type="EMBL" id="KAF6746497.1"/>
    </source>
</evidence>
<dbReference type="AlphaFoldDB" id="A0A8H6HHN6"/>
<name>A0A8H6HHN6_9AGAR</name>
<gene>
    <name evidence="2" type="ORF">DFP72DRAFT_1076345</name>
</gene>
<evidence type="ECO:0000256" key="1">
    <source>
        <dbReference type="SAM" id="SignalP"/>
    </source>
</evidence>